<dbReference type="FunFam" id="1.25.70.10:FF:000001">
    <property type="entry name" value="Mitochondrial transcription termination factor-like"/>
    <property type="match status" value="1"/>
</dbReference>
<reference evidence="4 5" key="1">
    <citation type="submission" date="2024-01" db="EMBL/GenBank/DDBJ databases">
        <title>The complete chloroplast genome sequence of Lithospermum erythrorhizon: insights into the phylogenetic relationship among Boraginaceae species and the maternal lineages of purple gromwells.</title>
        <authorList>
            <person name="Okada T."/>
            <person name="Watanabe K."/>
        </authorList>
    </citation>
    <scope>NUCLEOTIDE SEQUENCE [LARGE SCALE GENOMIC DNA]</scope>
</reference>
<evidence type="ECO:0000313" key="5">
    <source>
        <dbReference type="Proteomes" id="UP001454036"/>
    </source>
</evidence>
<dbReference type="Proteomes" id="UP001454036">
    <property type="component" value="Unassembled WGS sequence"/>
</dbReference>
<accession>A0AAV3NPE0</accession>
<keyword evidence="2" id="KW-0805">Transcription regulation</keyword>
<evidence type="ECO:0000313" key="4">
    <source>
        <dbReference type="EMBL" id="GAA0141239.1"/>
    </source>
</evidence>
<name>A0AAV3NPE0_LITER</name>
<comment type="caution">
    <text evidence="4">The sequence shown here is derived from an EMBL/GenBank/DDBJ whole genome shotgun (WGS) entry which is preliminary data.</text>
</comment>
<evidence type="ECO:0000256" key="3">
    <source>
        <dbReference type="ARBA" id="ARBA00022946"/>
    </source>
</evidence>
<keyword evidence="3" id="KW-0809">Transit peptide</keyword>
<proteinExistence type="inferred from homology"/>
<dbReference type="PANTHER" id="PTHR13068:SF133">
    <property type="entry name" value="MITOCHONDRIAL TRANSCRIPTION TERMINATION FACTOR FAMILY PROTEIN"/>
    <property type="match status" value="1"/>
</dbReference>
<keyword evidence="2" id="KW-0804">Transcription</keyword>
<sequence>MLAIYLKGLMKPSLTRHICAYPQNVLHKNPIFLGLLHKNGMFLGFFSSEANDVDSSFTVRYLIHKCGLSPESALRASKTVQLMSPRQPDSMLSLLKNQGFSKGQITQLISRRPDILNANPVKTILPKFKFFLSIGIPASALASGLSSYPELLRSGISESLIPCYNYVKGFVDTDARVVYVFKQSVRLFVDGWKRQVPQNVATLRDYGVPEKYICFMFSYHPTALMQFNDQFVKRINKVVEMGFDSSQLVFVVALQLICILKQSTLDRKRKVYSKWGWSESDMDTAFRVHPICMSLSETKIDSAMDFFVNKMGCQSRAIAKSPMLLFFNLENRIVPRCLVAKALLLKGLRKKGTTHISGFLILSNDRFMQYYVTKYLKEFPQLLDLYKGKITINDLGFSAEEVNQVKLH</sequence>
<dbReference type="InterPro" id="IPR038538">
    <property type="entry name" value="MTERF_sf"/>
</dbReference>
<comment type="similarity">
    <text evidence="1">Belongs to the mTERF family.</text>
</comment>
<dbReference type="InterPro" id="IPR003690">
    <property type="entry name" value="MTERF"/>
</dbReference>
<evidence type="ECO:0000256" key="2">
    <source>
        <dbReference type="ARBA" id="ARBA00022472"/>
    </source>
</evidence>
<dbReference type="Pfam" id="PF02536">
    <property type="entry name" value="mTERF"/>
    <property type="match status" value="1"/>
</dbReference>
<dbReference type="GO" id="GO:0006353">
    <property type="term" value="P:DNA-templated transcription termination"/>
    <property type="evidence" value="ECO:0007669"/>
    <property type="project" value="UniProtKB-KW"/>
</dbReference>
<dbReference type="AlphaFoldDB" id="A0AAV3NPE0"/>
<protein>
    <submittedName>
        <fullName evidence="4">Uncharacterized protein</fullName>
    </submittedName>
</protein>
<dbReference type="Gene3D" id="1.25.70.10">
    <property type="entry name" value="Transcription termination factor 3, mitochondrial"/>
    <property type="match status" value="1"/>
</dbReference>
<dbReference type="EMBL" id="BAABME010000260">
    <property type="protein sequence ID" value="GAA0141239.1"/>
    <property type="molecule type" value="Genomic_DNA"/>
</dbReference>
<organism evidence="4 5">
    <name type="scientific">Lithospermum erythrorhizon</name>
    <name type="common">Purple gromwell</name>
    <name type="synonym">Lithospermum officinale var. erythrorhizon</name>
    <dbReference type="NCBI Taxonomy" id="34254"/>
    <lineage>
        <taxon>Eukaryota</taxon>
        <taxon>Viridiplantae</taxon>
        <taxon>Streptophyta</taxon>
        <taxon>Embryophyta</taxon>
        <taxon>Tracheophyta</taxon>
        <taxon>Spermatophyta</taxon>
        <taxon>Magnoliopsida</taxon>
        <taxon>eudicotyledons</taxon>
        <taxon>Gunneridae</taxon>
        <taxon>Pentapetalae</taxon>
        <taxon>asterids</taxon>
        <taxon>lamiids</taxon>
        <taxon>Boraginales</taxon>
        <taxon>Boraginaceae</taxon>
        <taxon>Boraginoideae</taxon>
        <taxon>Lithospermeae</taxon>
        <taxon>Lithospermum</taxon>
    </lineage>
</organism>
<dbReference type="PANTHER" id="PTHR13068">
    <property type="entry name" value="CGI-12 PROTEIN-RELATED"/>
    <property type="match status" value="1"/>
</dbReference>
<keyword evidence="5" id="KW-1185">Reference proteome</keyword>
<dbReference type="SMART" id="SM00733">
    <property type="entry name" value="Mterf"/>
    <property type="match status" value="5"/>
</dbReference>
<gene>
    <name evidence="4" type="ORF">LIER_02429</name>
</gene>
<evidence type="ECO:0000256" key="1">
    <source>
        <dbReference type="ARBA" id="ARBA00007692"/>
    </source>
</evidence>
<dbReference type="GO" id="GO:0003676">
    <property type="term" value="F:nucleic acid binding"/>
    <property type="evidence" value="ECO:0007669"/>
    <property type="project" value="InterPro"/>
</dbReference>
<keyword evidence="2" id="KW-0806">Transcription termination</keyword>